<dbReference type="EMBL" id="FO203427">
    <property type="protein sequence ID" value="CCH50586.1"/>
    <property type="molecule type" value="Genomic_DNA"/>
</dbReference>
<dbReference type="GO" id="GO:0071973">
    <property type="term" value="P:bacterial-type flagellum-dependent cell motility"/>
    <property type="evidence" value="ECO:0007669"/>
    <property type="project" value="TreeGrafter"/>
</dbReference>
<accession>M1WL21</accession>
<reference evidence="8 9" key="1">
    <citation type="journal article" date="2013" name="PLoS ONE">
        <title>The first genomic and proteomic characterization of a deep-sea sulfate reducer: insights into the piezophilic lifestyle of Desulfovibrio piezophilus.</title>
        <authorList>
            <person name="Pradel N."/>
            <person name="Ji B."/>
            <person name="Gimenez G."/>
            <person name="Talla E."/>
            <person name="Lenoble P."/>
            <person name="Garel M."/>
            <person name="Tamburini C."/>
            <person name="Fourquet P."/>
            <person name="Lebrun R."/>
            <person name="Bertin P."/>
            <person name="Denis Y."/>
            <person name="Pophillat M."/>
            <person name="Barbe V."/>
            <person name="Ollivier B."/>
            <person name="Dolla A."/>
        </authorList>
    </citation>
    <scope>NUCLEOTIDE SEQUENCE [LARGE SCALE GENOMIC DNA]</scope>
    <source>
        <strain evidence="9">DSM 10523 / SB164P1</strain>
    </source>
</reference>
<dbReference type="STRING" id="1322246.BN4_20524"/>
<dbReference type="PANTHER" id="PTHR30288">
    <property type="entry name" value="FLAGELLAR CAP/ASSEMBLY PROTEIN FLID"/>
    <property type="match status" value="1"/>
</dbReference>
<comment type="subcellular location">
    <subcellularLocation>
        <location evidence="5">Secreted</location>
    </subcellularLocation>
    <subcellularLocation>
        <location evidence="5">Bacterial flagellum</location>
    </subcellularLocation>
</comment>
<dbReference type="RefSeq" id="WP_015416628.1">
    <property type="nucleotide sequence ID" value="NC_020409.1"/>
</dbReference>
<name>M1WL21_PSEP2</name>
<gene>
    <name evidence="8" type="primary">fliD</name>
    <name evidence="8" type="ordered locus">BN4_20524</name>
</gene>
<dbReference type="GO" id="GO:0009421">
    <property type="term" value="C:bacterial-type flagellum filament cap"/>
    <property type="evidence" value="ECO:0007669"/>
    <property type="project" value="InterPro"/>
</dbReference>
<dbReference type="Proteomes" id="UP000011724">
    <property type="component" value="Chromosome"/>
</dbReference>
<keyword evidence="5" id="KW-0964">Secreted</keyword>
<dbReference type="KEGG" id="dpi:BN4_20524"/>
<dbReference type="Pfam" id="PF02465">
    <property type="entry name" value="FliD_N"/>
    <property type="match status" value="1"/>
</dbReference>
<feature type="domain" description="Flagellar hook-associated protein 2 C-terminal" evidence="7">
    <location>
        <begin position="220"/>
        <end position="549"/>
    </location>
</feature>
<organism evidence="8 9">
    <name type="scientific">Pseudodesulfovibrio piezophilus (strain DSM 21447 / JCM 15486 / C1TLV30)</name>
    <name type="common">Desulfovibrio piezophilus</name>
    <dbReference type="NCBI Taxonomy" id="1322246"/>
    <lineage>
        <taxon>Bacteria</taxon>
        <taxon>Pseudomonadati</taxon>
        <taxon>Thermodesulfobacteriota</taxon>
        <taxon>Desulfovibrionia</taxon>
        <taxon>Desulfovibrionales</taxon>
        <taxon>Desulfovibrionaceae</taxon>
    </lineage>
</organism>
<dbReference type="AlphaFoldDB" id="M1WL21"/>
<proteinExistence type="inferred from homology"/>
<dbReference type="BioCyc" id="DPIE1322246:BN4_RS16875-MONOMER"/>
<dbReference type="OrthoDB" id="5484186at2"/>
<keyword evidence="8" id="KW-0282">Flagellum</keyword>
<evidence type="ECO:0000256" key="5">
    <source>
        <dbReference type="RuleBase" id="RU362066"/>
    </source>
</evidence>
<comment type="similarity">
    <text evidence="1 5">Belongs to the FliD family.</text>
</comment>
<evidence type="ECO:0000256" key="3">
    <source>
        <dbReference type="ARBA" id="ARBA00023054"/>
    </source>
</evidence>
<evidence type="ECO:0000259" key="7">
    <source>
        <dbReference type="Pfam" id="PF07195"/>
    </source>
</evidence>
<dbReference type="GO" id="GO:0009424">
    <property type="term" value="C:bacterial-type flagellum hook"/>
    <property type="evidence" value="ECO:0007669"/>
    <property type="project" value="UniProtKB-UniRule"/>
</dbReference>
<comment type="function">
    <text evidence="5">Required for morphogenesis and for the elongation of the flagellar filament by facilitating polymerization of the flagellin monomers at the tip of growing filament. Forms a capping structure, which prevents flagellin subunits (transported through the central channel of the flagellum) from leaking out without polymerization at the distal end.</text>
</comment>
<protein>
    <recommendedName>
        <fullName evidence="5">Flagellar hook-associated protein 2</fullName>
        <shortName evidence="5">HAP2</shortName>
    </recommendedName>
    <alternativeName>
        <fullName evidence="5">Flagellar cap protein</fullName>
    </alternativeName>
</protein>
<sequence>MADDTYSSGSINFTGLGNGTDFNQLIDGLVDAEMVRVDRLENWKASWEIKSEEFKSLNTQMLSLKTALQSIDTINEFMAKTVNSTNSTLLTATADSSAQEASHTIEIGQLATNDVHITNSGVSDLSATITDSNTSFSFSYAGETVTISNISAGTTLEGFVNIINNHADSKDLVRASTIFDGSVYHLQINGLDQGGDNQLVISNAGDIIFSASDFHETQNAQNSQIRVNGFPSAGGGWIERSSNSINDIIEGITLNLNQADPGTNVQVNIVTDTAEIKNNVIKFIDQVNVVRAQIQAITDVDEDGEGSILTGNYGIDMISQKLKNITADLGLGFVPWDQETLRGDHYSALSQFGILTDAEEGSTTYGLLKLDDELFDEVLQSDPDAIAELFAANNIGESQSPDYTFTSLIEGTTKPGIYDVSIISDGNEITSATINGEPASISGWEITGTTGDSLGMAIRLDNTGAGTYDGTVSVKMGKAGELVDELTALTKPYNEFTYEGGPLAVLQDNYKDIMDNIDSKIEYETTRIEKLERNMKLKYARLDALLGQYELQQGQLESSLAQLE</sequence>
<dbReference type="PANTHER" id="PTHR30288:SF0">
    <property type="entry name" value="FLAGELLAR HOOK-ASSOCIATED PROTEIN 2"/>
    <property type="match status" value="1"/>
</dbReference>
<feature type="coiled-coil region" evidence="5">
    <location>
        <begin position="514"/>
        <end position="548"/>
    </location>
</feature>
<evidence type="ECO:0000313" key="9">
    <source>
        <dbReference type="Proteomes" id="UP000011724"/>
    </source>
</evidence>
<dbReference type="eggNOG" id="COG1345">
    <property type="taxonomic scope" value="Bacteria"/>
</dbReference>
<reference evidence="9" key="2">
    <citation type="journal article" date="2013" name="Stand. Genomic Sci.">
        <title>Complete genome sequence of Desulfocapsa sulfexigens, a marine deltaproteobacterium specialized in disproportionating inorganic sulfur compounds.</title>
        <authorList>
            <person name="Finster K.W."/>
            <person name="Kjeldsen K.U."/>
            <person name="Kube M."/>
            <person name="Reinhardt R."/>
            <person name="Mussmann M."/>
            <person name="Amann R."/>
            <person name="Schreiber L."/>
        </authorList>
    </citation>
    <scope>NUCLEOTIDE SEQUENCE [LARGE SCALE GENOMIC DNA]</scope>
    <source>
        <strain evidence="9">DSM 10523 / SB164P1</strain>
    </source>
</reference>
<feature type="domain" description="Flagellar hook-associated protein 2 N-terminal" evidence="6">
    <location>
        <begin position="19"/>
        <end position="114"/>
    </location>
</feature>
<dbReference type="InterPro" id="IPR040026">
    <property type="entry name" value="FliD"/>
</dbReference>
<keyword evidence="8" id="KW-0969">Cilium</keyword>
<keyword evidence="8" id="KW-0966">Cell projection</keyword>
<dbReference type="InterPro" id="IPR010809">
    <property type="entry name" value="FliD_C"/>
</dbReference>
<evidence type="ECO:0000256" key="1">
    <source>
        <dbReference type="ARBA" id="ARBA00009764"/>
    </source>
</evidence>
<comment type="subunit">
    <text evidence="2 5">Homopentamer.</text>
</comment>
<dbReference type="InterPro" id="IPR003481">
    <property type="entry name" value="FliD_N"/>
</dbReference>
<keyword evidence="9" id="KW-1185">Reference proteome</keyword>
<dbReference type="PATRIC" id="fig|879567.3.peg.3626"/>
<dbReference type="Pfam" id="PF07195">
    <property type="entry name" value="FliD_C"/>
    <property type="match status" value="1"/>
</dbReference>
<dbReference type="HOGENOM" id="CLU_015182_1_0_7"/>
<evidence type="ECO:0000256" key="2">
    <source>
        <dbReference type="ARBA" id="ARBA00011255"/>
    </source>
</evidence>
<evidence type="ECO:0000256" key="4">
    <source>
        <dbReference type="ARBA" id="ARBA00023143"/>
    </source>
</evidence>
<dbReference type="GO" id="GO:0007155">
    <property type="term" value="P:cell adhesion"/>
    <property type="evidence" value="ECO:0007669"/>
    <property type="project" value="InterPro"/>
</dbReference>
<keyword evidence="3 5" id="KW-0175">Coiled coil</keyword>
<evidence type="ECO:0000313" key="8">
    <source>
        <dbReference type="EMBL" id="CCH50586.1"/>
    </source>
</evidence>
<evidence type="ECO:0000259" key="6">
    <source>
        <dbReference type="Pfam" id="PF02465"/>
    </source>
</evidence>
<dbReference type="GO" id="GO:0005576">
    <property type="term" value="C:extracellular region"/>
    <property type="evidence" value="ECO:0007669"/>
    <property type="project" value="UniProtKB-SubCell"/>
</dbReference>
<keyword evidence="4 5" id="KW-0975">Bacterial flagellum</keyword>